<dbReference type="AlphaFoldDB" id="S9RD02"/>
<dbReference type="OMA" id="NIIITWE"/>
<accession>S9RD02</accession>
<evidence type="ECO:0000259" key="1">
    <source>
        <dbReference type="Pfam" id="PF22877"/>
    </source>
</evidence>
<dbReference type="GeneID" id="25032881"/>
<dbReference type="GO" id="GO:0016180">
    <property type="term" value="P:snRNA processing"/>
    <property type="evidence" value="ECO:0007669"/>
    <property type="project" value="EnsemblFungi"/>
</dbReference>
<dbReference type="OrthoDB" id="5332649at2759"/>
<dbReference type="EMBL" id="KE503207">
    <property type="protein sequence ID" value="EPX71979.1"/>
    <property type="molecule type" value="Genomic_DNA"/>
</dbReference>
<gene>
    <name evidence="2" type="ORF">SOCG_03913</name>
</gene>
<organism evidence="2 3">
    <name type="scientific">Schizosaccharomyces octosporus (strain yFS286)</name>
    <name type="common">Fission yeast</name>
    <name type="synonym">Octosporomyces octosporus</name>
    <dbReference type="NCBI Taxonomy" id="483514"/>
    <lineage>
        <taxon>Eukaryota</taxon>
        <taxon>Fungi</taxon>
        <taxon>Dikarya</taxon>
        <taxon>Ascomycota</taxon>
        <taxon>Taphrinomycotina</taxon>
        <taxon>Schizosaccharomycetes</taxon>
        <taxon>Schizosaccharomycetales</taxon>
        <taxon>Schizosaccharomycetaceae</taxon>
        <taxon>Schizosaccharomyces</taxon>
    </lineage>
</organism>
<dbReference type="Proteomes" id="UP000016088">
    <property type="component" value="Unassembled WGS sequence"/>
</dbReference>
<evidence type="ECO:0000313" key="3">
    <source>
        <dbReference type="Proteomes" id="UP000016088"/>
    </source>
</evidence>
<dbReference type="RefSeq" id="XP_013019277.1">
    <property type="nucleotide sequence ID" value="XM_013163823.1"/>
</dbReference>
<dbReference type="HOGENOM" id="CLU_2098241_0_0_1"/>
<dbReference type="InterPro" id="IPR053800">
    <property type="entry name" value="Thc1_RRM"/>
</dbReference>
<proteinExistence type="predicted"/>
<evidence type="ECO:0000313" key="2">
    <source>
        <dbReference type="EMBL" id="EPX71979.1"/>
    </source>
</evidence>
<reference evidence="2 3" key="1">
    <citation type="journal article" date="2011" name="Science">
        <title>Comparative functional genomics of the fission yeasts.</title>
        <authorList>
            <person name="Rhind N."/>
            <person name="Chen Z."/>
            <person name="Yassour M."/>
            <person name="Thompson D.A."/>
            <person name="Haas B.J."/>
            <person name="Habib N."/>
            <person name="Wapinski I."/>
            <person name="Roy S."/>
            <person name="Lin M.F."/>
            <person name="Heiman D.I."/>
            <person name="Young S.K."/>
            <person name="Furuya K."/>
            <person name="Guo Y."/>
            <person name="Pidoux A."/>
            <person name="Chen H.M."/>
            <person name="Robbertse B."/>
            <person name="Goldberg J.M."/>
            <person name="Aoki K."/>
            <person name="Bayne E.H."/>
            <person name="Berlin A.M."/>
            <person name="Desjardins C.A."/>
            <person name="Dobbs E."/>
            <person name="Dukaj L."/>
            <person name="Fan L."/>
            <person name="FitzGerald M.G."/>
            <person name="French C."/>
            <person name="Gujja S."/>
            <person name="Hansen K."/>
            <person name="Keifenheim D."/>
            <person name="Levin J.Z."/>
            <person name="Mosher R.A."/>
            <person name="Mueller C.A."/>
            <person name="Pfiffner J."/>
            <person name="Priest M."/>
            <person name="Russ C."/>
            <person name="Smialowska A."/>
            <person name="Swoboda P."/>
            <person name="Sykes S.M."/>
            <person name="Vaughn M."/>
            <person name="Vengrova S."/>
            <person name="Yoder R."/>
            <person name="Zeng Q."/>
            <person name="Allshire R."/>
            <person name="Baulcombe D."/>
            <person name="Birren B.W."/>
            <person name="Brown W."/>
            <person name="Ekwall K."/>
            <person name="Kellis M."/>
            <person name="Leatherwood J."/>
            <person name="Levin H."/>
            <person name="Margalit H."/>
            <person name="Martienssen R."/>
            <person name="Nieduszynski C.A."/>
            <person name="Spatafora J.W."/>
            <person name="Friedman N."/>
            <person name="Dalgaard J.Z."/>
            <person name="Baumann P."/>
            <person name="Niki H."/>
            <person name="Regev A."/>
            <person name="Nusbaum C."/>
        </authorList>
    </citation>
    <scope>NUCLEOTIDE SEQUENCE [LARGE SCALE GENOMIC DNA]</scope>
    <source>
        <strain evidence="3">yFS286</strain>
    </source>
</reference>
<name>S9RD02_SCHOY</name>
<dbReference type="Pfam" id="PF22877">
    <property type="entry name" value="RRM_Thc1"/>
    <property type="match status" value="1"/>
</dbReference>
<sequence>MPDKNEIKGLKHSLLPSQAPIAYILHVHAYYLTEALLRKYFPIGNIIITWEDDHRAYLTFDSSEQAQSAYLNYLCLGSQFNAVVKPVYLSHDEILRLCSRKRIHIDMDVAERLVQR</sequence>
<protein>
    <recommendedName>
        <fullName evidence="1">Thc1 RRM domain-containing protein</fullName>
    </recommendedName>
</protein>
<keyword evidence="3" id="KW-1185">Reference proteome</keyword>
<feature type="domain" description="Thc1 RRM" evidence="1">
    <location>
        <begin position="22"/>
        <end position="93"/>
    </location>
</feature>
<dbReference type="VEuPathDB" id="FungiDB:SOCG_03913"/>